<feature type="transmembrane region" description="Helical" evidence="1">
    <location>
        <begin position="82"/>
        <end position="103"/>
    </location>
</feature>
<keyword evidence="3" id="KW-1185">Reference proteome</keyword>
<keyword evidence="1" id="KW-1133">Transmembrane helix</keyword>
<evidence type="ECO:0000313" key="2">
    <source>
        <dbReference type="EMBL" id="KNA93388.1"/>
    </source>
</evidence>
<feature type="transmembrane region" description="Helical" evidence="1">
    <location>
        <begin position="20"/>
        <end position="40"/>
    </location>
</feature>
<protein>
    <recommendedName>
        <fullName evidence="4">Sap, sulfolipid-1-addressing protein</fullName>
    </recommendedName>
</protein>
<accession>A0ABR5IIG7</accession>
<feature type="transmembrane region" description="Helical" evidence="1">
    <location>
        <begin position="129"/>
        <end position="155"/>
    </location>
</feature>
<sequence length="234" mass="23748">MQPQSGYVAQVIRAAVDVLPIALGLLMASAPLVMVSMALVIRRSVGAGWSFLLGWILGLAIVCGVVVAVADLVSIAGDTGTVGGVVGVVVGVILLGLGVWKWYGAWRNPNKGDVASWYESIERMRGSTVFAFGIGMAALNPKNLFLAVAAGVAVAEATDNIGAQVVGIVVFVLVGSIGVAAPTVATQLAGDRAGPTLARVDEVITRYNSVIVGAVLIILGAVVTTNGIDALLAS</sequence>
<name>A0ABR5IIG7_9ACTN</name>
<reference evidence="2 3" key="1">
    <citation type="submission" date="2015-05" db="EMBL/GenBank/DDBJ databases">
        <title>Draft genome sequence of the bacterium Gordonia jacobaea a new member of the Gordonia genus.</title>
        <authorList>
            <person name="Jimenez-Galisteo G."/>
            <person name="Dominguez A."/>
            <person name="Munoz E."/>
            <person name="Vinas M."/>
        </authorList>
    </citation>
    <scope>NUCLEOTIDE SEQUENCE [LARGE SCALE GENOMIC DNA]</scope>
    <source>
        <strain evidence="3">mv1</strain>
    </source>
</reference>
<proteinExistence type="predicted"/>
<feature type="transmembrane region" description="Helical" evidence="1">
    <location>
        <begin position="52"/>
        <end position="76"/>
    </location>
</feature>
<dbReference type="Pfam" id="PF11139">
    <property type="entry name" value="SfLAP"/>
    <property type="match status" value="1"/>
</dbReference>
<dbReference type="InterPro" id="IPR021315">
    <property type="entry name" value="Gap/Sap"/>
</dbReference>
<keyword evidence="1" id="KW-0812">Transmembrane</keyword>
<evidence type="ECO:0000256" key="1">
    <source>
        <dbReference type="SAM" id="Phobius"/>
    </source>
</evidence>
<keyword evidence="1" id="KW-0472">Membrane</keyword>
<feature type="transmembrane region" description="Helical" evidence="1">
    <location>
        <begin position="207"/>
        <end position="228"/>
    </location>
</feature>
<feature type="transmembrane region" description="Helical" evidence="1">
    <location>
        <begin position="161"/>
        <end position="186"/>
    </location>
</feature>
<dbReference type="EMBL" id="LDTZ01000013">
    <property type="protein sequence ID" value="KNA93388.1"/>
    <property type="molecule type" value="Genomic_DNA"/>
</dbReference>
<comment type="caution">
    <text evidence="2">The sequence shown here is derived from an EMBL/GenBank/DDBJ whole genome shotgun (WGS) entry which is preliminary data.</text>
</comment>
<organism evidence="2 3">
    <name type="scientific">Gordonia jacobaea</name>
    <dbReference type="NCBI Taxonomy" id="122202"/>
    <lineage>
        <taxon>Bacteria</taxon>
        <taxon>Bacillati</taxon>
        <taxon>Actinomycetota</taxon>
        <taxon>Actinomycetes</taxon>
        <taxon>Mycobacteriales</taxon>
        <taxon>Gordoniaceae</taxon>
        <taxon>Gordonia</taxon>
    </lineage>
</organism>
<gene>
    <name evidence="2" type="ORF">ABW18_00855</name>
</gene>
<dbReference type="Proteomes" id="UP000037247">
    <property type="component" value="Unassembled WGS sequence"/>
</dbReference>
<evidence type="ECO:0008006" key="4">
    <source>
        <dbReference type="Google" id="ProtNLM"/>
    </source>
</evidence>
<evidence type="ECO:0000313" key="3">
    <source>
        <dbReference type="Proteomes" id="UP000037247"/>
    </source>
</evidence>